<dbReference type="Gene3D" id="3.40.50.2300">
    <property type="match status" value="2"/>
</dbReference>
<sequence length="729" mass="83046">PFFDFYKDIRSLLYAVDEINKNPDLLPNITLGYHVYDSCANSRHAIGSVLQILSGPRSVVPNYSCRDKGQIAGFIGDRSTITSLPIAQLLSIYGYLQISYGDTDPVLNDRSLYPYYFSTGPSEHVQHIAIAKLVKHFGWTWVIILASSDDGGQRESQNLKNEITKLGACVDLIGTLTEDENTAVRTLQKIQNSTAEVVIFCGGHFYQYSLLFLVTNMLYDKMWVFPVKWGYVMKYFLYNGCLLFEEVPLVYSKDEKTFKKHILEIKEDMLLKDLMAISNFCLTHDKEKDTLFHHVYPFNYTNCSSIRLEMANYYPSHRVSRAVNGLAQAEHNMLSSSGNTVLHKRIHQKQLHRYLRNVRLNAPPPGEIALNESYEIYMYYRKSTDISFGETVGKYEWSETGSSLQIDNQKLVWKKNTNDQGLYQEQFANMDNCLKCRDYEWPNPNKTVCIEKPIEFLSYSDDSLTLTFIVHSLVFFIIAAVIFGIFITFRDTPVVKANNHILSFILLVSIKLSYLSVFLFLGQPIDVTCIFRQTSFGITFSMAMSSVLAKTTMVYFAFKATKPGSPWRKWVGAKVAYCIVFVCSIIQILISVIWLATSPPFVELNLLSEPGKIIIQCNEGSVVAFYIVLSYMGLLASVSFIVAFLARTLPDSFNEAKYITFSMLLFCSVWITMIPAYLSTKGKYMVAVEIFAIISSSCGLLFCIFLPKCYIILLKPEMNTKKYLLGNKK</sequence>
<dbReference type="EMBL" id="KV467237">
    <property type="protein sequence ID" value="OCT57026.1"/>
    <property type="molecule type" value="Genomic_DNA"/>
</dbReference>
<proteinExistence type="predicted"/>
<feature type="transmembrane region" description="Helical" evidence="10">
    <location>
        <begin position="534"/>
        <end position="558"/>
    </location>
</feature>
<keyword evidence="4 10" id="KW-1133">Transmembrane helix</keyword>
<evidence type="ECO:0000256" key="8">
    <source>
        <dbReference type="ARBA" id="ARBA00023180"/>
    </source>
</evidence>
<evidence type="ECO:0000259" key="11">
    <source>
        <dbReference type="PROSITE" id="PS50259"/>
    </source>
</evidence>
<feature type="non-terminal residue" evidence="12">
    <location>
        <position position="1"/>
    </location>
</feature>
<dbReference type="GO" id="GO:0004930">
    <property type="term" value="F:G protein-coupled receptor activity"/>
    <property type="evidence" value="ECO:0007669"/>
    <property type="project" value="UniProtKB-KW"/>
</dbReference>
<keyword evidence="2" id="KW-1003">Cell membrane</keyword>
<feature type="transmembrane region" description="Helical" evidence="10">
    <location>
        <begin position="570"/>
        <end position="596"/>
    </location>
</feature>
<evidence type="ECO:0000256" key="2">
    <source>
        <dbReference type="ARBA" id="ARBA00022475"/>
    </source>
</evidence>
<dbReference type="PANTHER" id="PTHR24061:SF564">
    <property type="entry name" value="METABOTROPIC GLUTAMATE RECEPTOR 1"/>
    <property type="match status" value="1"/>
</dbReference>
<evidence type="ECO:0000256" key="3">
    <source>
        <dbReference type="ARBA" id="ARBA00022692"/>
    </source>
</evidence>
<evidence type="ECO:0000256" key="5">
    <source>
        <dbReference type="ARBA" id="ARBA00023040"/>
    </source>
</evidence>
<evidence type="ECO:0000256" key="6">
    <source>
        <dbReference type="ARBA" id="ARBA00023136"/>
    </source>
</evidence>
<feature type="transmembrane region" description="Helical" evidence="10">
    <location>
        <begin position="690"/>
        <end position="713"/>
    </location>
</feature>
<dbReference type="InterPro" id="IPR038550">
    <property type="entry name" value="GPCR_3_9-Cys_sf"/>
</dbReference>
<keyword evidence="5" id="KW-0297">G-protein coupled receptor</keyword>
<evidence type="ECO:0000256" key="1">
    <source>
        <dbReference type="ARBA" id="ARBA00004651"/>
    </source>
</evidence>
<dbReference type="SUPFAM" id="SSF53822">
    <property type="entry name" value="Periplasmic binding protein-like I"/>
    <property type="match status" value="1"/>
</dbReference>
<dbReference type="InterPro" id="IPR028082">
    <property type="entry name" value="Peripla_BP_I"/>
</dbReference>
<name>A0A974BRW7_XENLA</name>
<keyword evidence="6 10" id="KW-0472">Membrane</keyword>
<evidence type="ECO:0000313" key="12">
    <source>
        <dbReference type="EMBL" id="OCT57026.1"/>
    </source>
</evidence>
<feature type="transmembrane region" description="Helical" evidence="10">
    <location>
        <begin position="658"/>
        <end position="678"/>
    </location>
</feature>
<dbReference type="Proteomes" id="UP000694892">
    <property type="component" value="Unassembled WGS sequence"/>
</dbReference>
<dbReference type="Gene3D" id="2.10.50.30">
    <property type="entry name" value="GPCR, family 3, nine cysteines domain"/>
    <property type="match status" value="1"/>
</dbReference>
<dbReference type="PANTHER" id="PTHR24061">
    <property type="entry name" value="CALCIUM-SENSING RECEPTOR-RELATED"/>
    <property type="match status" value="1"/>
</dbReference>
<evidence type="ECO:0000256" key="7">
    <source>
        <dbReference type="ARBA" id="ARBA00023170"/>
    </source>
</evidence>
<evidence type="ECO:0000256" key="4">
    <source>
        <dbReference type="ARBA" id="ARBA00022989"/>
    </source>
</evidence>
<dbReference type="GO" id="GO:0005886">
    <property type="term" value="C:plasma membrane"/>
    <property type="evidence" value="ECO:0007669"/>
    <property type="project" value="UniProtKB-SubCell"/>
</dbReference>
<dbReference type="AlphaFoldDB" id="A0A974BRW7"/>
<dbReference type="InterPro" id="IPR000068">
    <property type="entry name" value="GPCR_3_Ca_sens_rcpt-rel"/>
</dbReference>
<keyword evidence="3 10" id="KW-0812">Transmembrane</keyword>
<keyword evidence="8" id="KW-0325">Glycoprotein</keyword>
<dbReference type="PROSITE" id="PS50259">
    <property type="entry name" value="G_PROTEIN_RECEP_F3_4"/>
    <property type="match status" value="1"/>
</dbReference>
<evidence type="ECO:0000256" key="10">
    <source>
        <dbReference type="SAM" id="Phobius"/>
    </source>
</evidence>
<dbReference type="InterPro" id="IPR001828">
    <property type="entry name" value="ANF_lig-bd_rcpt"/>
</dbReference>
<dbReference type="FunFam" id="3.40.50.2300:FF:000728">
    <property type="entry name" value="Uncharacterized protein"/>
    <property type="match status" value="1"/>
</dbReference>
<organism evidence="12">
    <name type="scientific">Xenopus laevis</name>
    <name type="common">African clawed frog</name>
    <dbReference type="NCBI Taxonomy" id="8355"/>
    <lineage>
        <taxon>Eukaryota</taxon>
        <taxon>Metazoa</taxon>
        <taxon>Chordata</taxon>
        <taxon>Craniata</taxon>
        <taxon>Vertebrata</taxon>
        <taxon>Euteleostomi</taxon>
        <taxon>Amphibia</taxon>
        <taxon>Batrachia</taxon>
        <taxon>Anura</taxon>
        <taxon>Pipoidea</taxon>
        <taxon>Pipidae</taxon>
        <taxon>Xenopodinae</taxon>
        <taxon>Xenopus</taxon>
        <taxon>Xenopus</taxon>
    </lineage>
</organism>
<dbReference type="Pfam" id="PF00003">
    <property type="entry name" value="7tm_3"/>
    <property type="match status" value="1"/>
</dbReference>
<feature type="domain" description="G-protein coupled receptors family 3 profile" evidence="11">
    <location>
        <begin position="464"/>
        <end position="728"/>
    </location>
</feature>
<dbReference type="CDD" id="cd15283">
    <property type="entry name" value="7tmC_V2R_pheromone"/>
    <property type="match status" value="1"/>
</dbReference>
<dbReference type="Pfam" id="PF01094">
    <property type="entry name" value="ANF_receptor"/>
    <property type="match status" value="1"/>
</dbReference>
<dbReference type="PROSITE" id="PS00981">
    <property type="entry name" value="G_PROTEIN_RECEP_F3_3"/>
    <property type="match status" value="1"/>
</dbReference>
<feature type="transmembrane region" description="Helical" evidence="10">
    <location>
        <begin position="623"/>
        <end position="646"/>
    </location>
</feature>
<accession>A0A974BRW7</accession>
<dbReference type="InterPro" id="IPR017978">
    <property type="entry name" value="GPCR_3_C"/>
</dbReference>
<keyword evidence="9" id="KW-0807">Transducer</keyword>
<dbReference type="InterPro" id="IPR000337">
    <property type="entry name" value="GPCR_3"/>
</dbReference>
<protein>
    <recommendedName>
        <fullName evidence="11">G-protein coupled receptors family 3 profile domain-containing protein</fullName>
    </recommendedName>
</protein>
<dbReference type="PRINTS" id="PR01176">
    <property type="entry name" value="GABABRECEPTR"/>
</dbReference>
<reference evidence="12" key="1">
    <citation type="submission" date="2016-05" db="EMBL/GenBank/DDBJ databases">
        <title>WGS assembly of Xenopus laevis.</title>
        <authorList>
            <person name="Session A."/>
            <person name="Uno Y."/>
            <person name="Kwon T."/>
            <person name="Chapman J."/>
            <person name="Toyoda A."/>
            <person name="Takahashi S."/>
            <person name="Fukui A."/>
            <person name="Hikosaka A."/>
            <person name="Putnam N."/>
            <person name="Stites J."/>
            <person name="Van Heeringen S."/>
            <person name="Quigley I."/>
            <person name="Heinz S."/>
            <person name="Hellsten U."/>
            <person name="Lyons J."/>
            <person name="Suzuki A."/>
            <person name="Kondo M."/>
            <person name="Ogino H."/>
            <person name="Ochi H."/>
            <person name="Bogdanovic O."/>
            <person name="Lister R."/>
            <person name="Georgiou G."/>
            <person name="Paranjpe S."/>
            <person name="Van Kruijsbergen I."/>
            <person name="Mozaffari S."/>
            <person name="Shu S."/>
            <person name="Schmutz J."/>
            <person name="Jenkins J."/>
            <person name="Grimwood J."/>
            <person name="Carlson J."/>
            <person name="Mitros T."/>
            <person name="Simakov O."/>
            <person name="Heald R."/>
            <person name="Miller K."/>
            <person name="Haudenschild C."/>
            <person name="Kuroki Y."/>
            <person name="Tanaka T."/>
            <person name="Michiue T."/>
            <person name="Watanabe M."/>
            <person name="Kinoshita T."/>
            <person name="Ohta Y."/>
            <person name="Mawaribuchi S."/>
            <person name="Suzuki Y."/>
            <person name="Haramoto Y."/>
            <person name="Yamamoto T."/>
            <person name="Takagi C."/>
            <person name="Kitzman J."/>
            <person name="Shendure J."/>
            <person name="Nakayama T."/>
            <person name="Izutsu Y."/>
            <person name="Robert J."/>
            <person name="Dichmann D."/>
            <person name="Flajnik M."/>
            <person name="Houston D."/>
            <person name="Marcotte E."/>
            <person name="Wallingford J."/>
            <person name="Ito Y."/>
            <person name="Asashima M."/>
            <person name="Ueno N."/>
            <person name="Matsuda Y."/>
            <person name="Jan Veenstra G."/>
            <person name="Fujiyama A."/>
            <person name="Harland R."/>
            <person name="Taira M."/>
            <person name="Rokhsar D.S."/>
        </authorList>
    </citation>
    <scope>NUCLEOTIDE SEQUENCE</scope>
    <source>
        <strain evidence="12">J</strain>
        <tissue evidence="12">Blood</tissue>
    </source>
</reference>
<feature type="transmembrane region" description="Helical" evidence="10">
    <location>
        <begin position="468"/>
        <end position="489"/>
    </location>
</feature>
<feature type="transmembrane region" description="Helical" evidence="10">
    <location>
        <begin position="501"/>
        <end position="522"/>
    </location>
</feature>
<dbReference type="InterPro" id="IPR017979">
    <property type="entry name" value="GPCR_3_CS"/>
</dbReference>
<dbReference type="PRINTS" id="PR00248">
    <property type="entry name" value="GPCRMGR"/>
</dbReference>
<gene>
    <name evidence="12" type="ORF">XELAEV_18004086mg</name>
</gene>
<keyword evidence="7" id="KW-0675">Receptor</keyword>
<evidence type="ECO:0000256" key="9">
    <source>
        <dbReference type="ARBA" id="ARBA00023224"/>
    </source>
</evidence>
<comment type="subcellular location">
    <subcellularLocation>
        <location evidence="1">Cell membrane</location>
        <topology evidence="1">Multi-pass membrane protein</topology>
    </subcellularLocation>
</comment>